<dbReference type="EMBL" id="JARBDR010000917">
    <property type="protein sequence ID" value="KAJ8303284.1"/>
    <property type="molecule type" value="Genomic_DNA"/>
</dbReference>
<evidence type="ECO:0000313" key="1">
    <source>
        <dbReference type="EMBL" id="KAJ8303284.1"/>
    </source>
</evidence>
<proteinExistence type="predicted"/>
<evidence type="ECO:0000313" key="2">
    <source>
        <dbReference type="Proteomes" id="UP001217089"/>
    </source>
</evidence>
<name>A0ABQ9EFB0_TEGGR</name>
<dbReference type="Proteomes" id="UP001217089">
    <property type="component" value="Unassembled WGS sequence"/>
</dbReference>
<sequence length="124" mass="14371">MEAHKCTNDRVLPYPNYCCYKCVNDLLRGSGSSIFRQFFLVNLPSDLNRPTSKKNKLRFNATSHPRLSPKFVRTNYERGHAFAGGAFLAIAHDYKVMRSDRGWISWNETLMNLRLGEPFIELLK</sequence>
<accession>A0ABQ9EFB0</accession>
<reference evidence="1 2" key="1">
    <citation type="submission" date="2022-12" db="EMBL/GenBank/DDBJ databases">
        <title>Chromosome-level genome of Tegillarca granosa.</title>
        <authorList>
            <person name="Kim J."/>
        </authorList>
    </citation>
    <scope>NUCLEOTIDE SEQUENCE [LARGE SCALE GENOMIC DNA]</scope>
    <source>
        <strain evidence="1">Teg-2019</strain>
        <tissue evidence="1">Adductor muscle</tissue>
    </source>
</reference>
<gene>
    <name evidence="1" type="ORF">KUTeg_019680</name>
</gene>
<keyword evidence="2" id="KW-1185">Reference proteome</keyword>
<comment type="caution">
    <text evidence="1">The sequence shown here is derived from an EMBL/GenBank/DDBJ whole genome shotgun (WGS) entry which is preliminary data.</text>
</comment>
<organism evidence="1 2">
    <name type="scientific">Tegillarca granosa</name>
    <name type="common">Malaysian cockle</name>
    <name type="synonym">Anadara granosa</name>
    <dbReference type="NCBI Taxonomy" id="220873"/>
    <lineage>
        <taxon>Eukaryota</taxon>
        <taxon>Metazoa</taxon>
        <taxon>Spiralia</taxon>
        <taxon>Lophotrochozoa</taxon>
        <taxon>Mollusca</taxon>
        <taxon>Bivalvia</taxon>
        <taxon>Autobranchia</taxon>
        <taxon>Pteriomorphia</taxon>
        <taxon>Arcoida</taxon>
        <taxon>Arcoidea</taxon>
        <taxon>Arcidae</taxon>
        <taxon>Tegillarca</taxon>
    </lineage>
</organism>
<protein>
    <submittedName>
        <fullName evidence="1">Uncharacterized protein</fullName>
    </submittedName>
</protein>